<dbReference type="Gene3D" id="3.30.1490.20">
    <property type="entry name" value="ATP-grasp fold, A domain"/>
    <property type="match status" value="2"/>
</dbReference>
<evidence type="ECO:0000256" key="10">
    <source>
        <dbReference type="ARBA" id="ARBA00022741"/>
    </source>
</evidence>
<dbReference type="AlphaFoldDB" id="A0A250G555"/>
<organism evidence="21 23">
    <name type="scientific">Capnocytophaga canimorsus</name>
    <dbReference type="NCBI Taxonomy" id="28188"/>
    <lineage>
        <taxon>Bacteria</taxon>
        <taxon>Pseudomonadati</taxon>
        <taxon>Bacteroidota</taxon>
        <taxon>Flavobacteriia</taxon>
        <taxon>Flavobacteriales</taxon>
        <taxon>Flavobacteriaceae</taxon>
        <taxon>Capnocytophaga</taxon>
    </lineage>
</organism>
<evidence type="ECO:0000256" key="4">
    <source>
        <dbReference type="ARBA" id="ARBA00009799"/>
    </source>
</evidence>
<comment type="pathway">
    <text evidence="3">Amino-acid biosynthesis; L-arginine biosynthesis; carbamoyl phosphate from bicarbonate: step 1/1.</text>
</comment>
<reference evidence="21" key="1">
    <citation type="journal article" date="2017" name="Genome Announc.">
        <title>Twelve Complete Reference Genomes of Clinical Isolates in the Capnocytophaga Genus.</title>
        <authorList>
            <person name="Villarma A."/>
            <person name="Gulvik C.A."/>
            <person name="Rowe L.A."/>
            <person name="Sheth M."/>
            <person name="Juieng P."/>
            <person name="Nicholson A.C."/>
            <person name="Loparev V.N."/>
            <person name="McQuiston J.R."/>
        </authorList>
    </citation>
    <scope>NUCLEOTIDE SEQUENCE</scope>
    <source>
        <strain evidence="22">H3936</strain>
        <strain evidence="21">H5594</strain>
    </source>
</reference>
<dbReference type="InterPro" id="IPR058047">
    <property type="entry name" value="CPSase_preATP-grasp"/>
</dbReference>
<keyword evidence="6" id="KW-0436">Ligase</keyword>
<comment type="pathway">
    <text evidence="2">Pyrimidine metabolism; UMP biosynthesis via de novo pathway; (S)-dihydroorotate from bicarbonate: step 1/3.</text>
</comment>
<dbReference type="PROSITE" id="PS00866">
    <property type="entry name" value="CPSASE_1"/>
    <property type="match status" value="2"/>
</dbReference>
<keyword evidence="14" id="KW-0464">Manganese</keyword>
<dbReference type="GO" id="GO:0006221">
    <property type="term" value="P:pyrimidine nucleotide biosynthetic process"/>
    <property type="evidence" value="ECO:0007669"/>
    <property type="project" value="UniProtKB-KW"/>
</dbReference>
<dbReference type="InterPro" id="IPR036897">
    <property type="entry name" value="CarbamoylP_synth_lsu_oligo_sf"/>
</dbReference>
<dbReference type="EMBL" id="CP022388">
    <property type="protein sequence ID" value="ATA92522.1"/>
    <property type="molecule type" value="Genomic_DNA"/>
</dbReference>
<dbReference type="PANTHER" id="PTHR11405:SF53">
    <property type="entry name" value="CARBAMOYL-PHOSPHATE SYNTHASE [AMMONIA], MITOCHONDRIAL"/>
    <property type="match status" value="1"/>
</dbReference>
<evidence type="ECO:0000256" key="9">
    <source>
        <dbReference type="ARBA" id="ARBA00022737"/>
    </source>
</evidence>
<evidence type="ECO:0000256" key="7">
    <source>
        <dbReference type="ARBA" id="ARBA00022605"/>
    </source>
</evidence>
<dbReference type="RefSeq" id="WP_013996737.1">
    <property type="nucleotide sequence ID" value="NZ_BQMG01000034.1"/>
</dbReference>
<dbReference type="PROSITE" id="PS51257">
    <property type="entry name" value="PROKAR_LIPOPROTEIN"/>
    <property type="match status" value="1"/>
</dbReference>
<dbReference type="FunFam" id="1.10.1030.10:FF:000002">
    <property type="entry name" value="Carbamoyl-phosphate synthase large chain"/>
    <property type="match status" value="1"/>
</dbReference>
<evidence type="ECO:0000313" key="23">
    <source>
        <dbReference type="Proteomes" id="UP000243136"/>
    </source>
</evidence>
<evidence type="ECO:0000313" key="21">
    <source>
        <dbReference type="EMBL" id="ATA92522.1"/>
    </source>
</evidence>
<dbReference type="SUPFAM" id="SSF52440">
    <property type="entry name" value="PreATP-grasp domain"/>
    <property type="match status" value="2"/>
</dbReference>
<dbReference type="PRINTS" id="PR00098">
    <property type="entry name" value="CPSASE"/>
</dbReference>
<sequence>MPKRKDLNCVLLIGSGPIIIGQACEFDYSGSQSLRSLREDGIETVLINSNPATIMTDPSMADHVYLKPLTTKSIVEILKKHPNIDAVLPTMGGQTALNLCIEAAEKGIWKDFGVEIIGVDIDAIQITEDREKFRVLLDKIGIPMAPSETANSFLRGKEIAQKFGFPLVIRPSFTLGGTGASVVYKKEDFDTLLTRGLEASPIHEVLIDKALMGWKEYELELLRDKNDNVVIICTIENMDPMGIHTGDSITVAPAMTLSDRTFQRMRDMAIKMMRSIGDFAGGCNVQFAVSPDEKEDIIAIEINPRVSRSSALASKATGYPIAKIATKLAIGYNLDELSNQITKSTSALFEPTLDYVIVKIPRWNFDKFEGSDRTIGLQMKSVGEVMGIGRSFQEALHKATQSLEIKRNGLGADGKGYKNYEQIIDKLTNPSWDRVFVIYDAIAMGIPLSRIHEITKIDMWFLKQYEELYSIEKEISTYKIETLPKDLLLEAKQKGFADRQIAHMLGCWESEVYKKREELGINRVYKLVDTCAAEFKAQTPYYYSTFEAPIRDANGNLFTANDSIVSDRKKVVVLGSGPNRIGQGIEFDYCCVHGVLSAAECGYETIMINCNPETVSTDFDTADKLYFEPVFWEHIYDIIRHEKPEGVIVQLGGQTALKLAEKLHKYGIKIIGTSFDALDLAEDRGRFSTLLKELGIPYPKFGVAETADEALKLADELDFPLLVRPSYVLGGQGMKIVINKHELEEHVVDLLRKIPNNKLLLDHYLDGAIEAEADAICDGENVYIIGIMEHIEPCGVHSGDSNATLPPFNIGEFVMQQIKDHTHKIAKALNTVGLINIQFAIKDDTVYIIEANPRASRTVPFIAKAYGEPYVNYATKVMLGEKKVTDFNFQPKLDGFAIKQPVFSFNKFPNVDKRLGPEMKSTGESILFIDDLKDDQFYELYARRKMYLSK</sequence>
<keyword evidence="12" id="KW-0460">Magnesium</keyword>
<comment type="catalytic activity">
    <reaction evidence="15">
        <text>hydrogencarbonate + NH4(+) + 2 ATP = carbamoyl phosphate + 2 ADP + phosphate + 2 H(+)</text>
        <dbReference type="Rhea" id="RHEA:18029"/>
        <dbReference type="ChEBI" id="CHEBI:15378"/>
        <dbReference type="ChEBI" id="CHEBI:17544"/>
        <dbReference type="ChEBI" id="CHEBI:28938"/>
        <dbReference type="ChEBI" id="CHEBI:30616"/>
        <dbReference type="ChEBI" id="CHEBI:43474"/>
        <dbReference type="ChEBI" id="CHEBI:58228"/>
        <dbReference type="ChEBI" id="CHEBI:456216"/>
        <dbReference type="EC" id="6.3.4.16"/>
    </reaction>
</comment>
<dbReference type="SUPFAM" id="SSF56059">
    <property type="entry name" value="Glutathione synthetase ATP-binding domain-like"/>
    <property type="match status" value="2"/>
</dbReference>
<dbReference type="InterPro" id="IPR005479">
    <property type="entry name" value="CPAse_ATP-bd"/>
</dbReference>
<evidence type="ECO:0000313" key="24">
    <source>
        <dbReference type="Proteomes" id="UP000243753"/>
    </source>
</evidence>
<dbReference type="FunFam" id="3.40.50.20:FF:000002">
    <property type="entry name" value="Carbamoyl-phosphate synthase large chain"/>
    <property type="match status" value="1"/>
</dbReference>
<dbReference type="GO" id="GO:0005524">
    <property type="term" value="F:ATP binding"/>
    <property type="evidence" value="ECO:0007669"/>
    <property type="project" value="UniProtKB-UniRule"/>
</dbReference>
<comment type="subunit">
    <text evidence="18">Composed of two chains; the small (or glutamine) chain promotes the hydrolysis of glutamine to ammonia, which is used by the large (or ammonia) chain to synthesize carbamoyl phosphate. Tetramer of heterodimers (alpha,beta)4.</text>
</comment>
<dbReference type="OMA" id="FPFNKFP"/>
<dbReference type="Pfam" id="PF02786">
    <property type="entry name" value="CPSase_L_D2"/>
    <property type="match status" value="2"/>
</dbReference>
<evidence type="ECO:0000256" key="15">
    <source>
        <dbReference type="ARBA" id="ARBA00047359"/>
    </source>
</evidence>
<dbReference type="Gene3D" id="3.30.470.20">
    <property type="entry name" value="ATP-grasp fold, B domain"/>
    <property type="match status" value="2"/>
</dbReference>
<dbReference type="NCBIfam" id="NF009455">
    <property type="entry name" value="PRK12815.1"/>
    <property type="match status" value="1"/>
</dbReference>
<dbReference type="EMBL" id="CP022389">
    <property type="protein sequence ID" value="ATA93452.1"/>
    <property type="molecule type" value="Genomic_DNA"/>
</dbReference>
<evidence type="ECO:0000256" key="3">
    <source>
        <dbReference type="ARBA" id="ARBA00005077"/>
    </source>
</evidence>
<keyword evidence="5" id="KW-0055">Arginine biosynthesis</keyword>
<dbReference type="SUPFAM" id="SSF48108">
    <property type="entry name" value="Carbamoyl phosphate synthetase, large subunit connection domain"/>
    <property type="match status" value="1"/>
</dbReference>
<evidence type="ECO:0000256" key="5">
    <source>
        <dbReference type="ARBA" id="ARBA00022571"/>
    </source>
</evidence>
<evidence type="ECO:0000256" key="11">
    <source>
        <dbReference type="ARBA" id="ARBA00022840"/>
    </source>
</evidence>
<evidence type="ECO:0000256" key="17">
    <source>
        <dbReference type="ARBA" id="ARBA00057223"/>
    </source>
</evidence>
<evidence type="ECO:0000256" key="14">
    <source>
        <dbReference type="ARBA" id="ARBA00023211"/>
    </source>
</evidence>
<dbReference type="PROSITE" id="PS00867">
    <property type="entry name" value="CPSASE_2"/>
    <property type="match status" value="1"/>
</dbReference>
<feature type="domain" description="ATP-grasp" evidence="20">
    <location>
        <begin position="134"/>
        <end position="330"/>
    </location>
</feature>
<dbReference type="Proteomes" id="UP000243753">
    <property type="component" value="Chromosome"/>
</dbReference>
<keyword evidence="9" id="KW-0677">Repeat</keyword>
<dbReference type="Gene3D" id="1.10.1030.10">
    <property type="entry name" value="Carbamoyl-phosphate synthetase, large subunit oligomerisation domain"/>
    <property type="match status" value="1"/>
</dbReference>
<keyword evidence="7" id="KW-0028">Amino-acid biosynthesis</keyword>
<dbReference type="GO" id="GO:0004087">
    <property type="term" value="F:carbamoyl-phosphate synthase (ammonia) activity"/>
    <property type="evidence" value="ECO:0007669"/>
    <property type="project" value="UniProtKB-EC"/>
</dbReference>
<reference evidence="23 24" key="2">
    <citation type="submission" date="2017-06" db="EMBL/GenBank/DDBJ databases">
        <title>Capnocytophaga spp. assemblies.</title>
        <authorList>
            <person name="Gulvik C.A."/>
        </authorList>
    </citation>
    <scope>NUCLEOTIDE SEQUENCE [LARGE SCALE GENOMIC DNA]</scope>
    <source>
        <strain evidence="24">H3936</strain>
        <strain evidence="23">H5594</strain>
    </source>
</reference>
<keyword evidence="10 19" id="KW-0547">Nucleotide-binding</keyword>
<dbReference type="Proteomes" id="UP000243136">
    <property type="component" value="Chromosome"/>
</dbReference>
<dbReference type="GO" id="GO:0006541">
    <property type="term" value="P:glutamine metabolic process"/>
    <property type="evidence" value="ECO:0007669"/>
    <property type="project" value="TreeGrafter"/>
</dbReference>
<evidence type="ECO:0000256" key="16">
    <source>
        <dbReference type="ARBA" id="ARBA00048816"/>
    </source>
</evidence>
<dbReference type="Pfam" id="PF25596">
    <property type="entry name" value="CPSase_L_D1"/>
    <property type="match status" value="2"/>
</dbReference>
<feature type="domain" description="ATP-grasp" evidence="20">
    <location>
        <begin position="688"/>
        <end position="879"/>
    </location>
</feature>
<dbReference type="GO" id="GO:0005737">
    <property type="term" value="C:cytoplasm"/>
    <property type="evidence" value="ECO:0007669"/>
    <property type="project" value="TreeGrafter"/>
</dbReference>
<evidence type="ECO:0000256" key="1">
    <source>
        <dbReference type="ARBA" id="ARBA00001936"/>
    </source>
</evidence>
<dbReference type="GO" id="GO:0004088">
    <property type="term" value="F:carbamoyl-phosphate synthase (glutamine-hydrolyzing) activity"/>
    <property type="evidence" value="ECO:0007669"/>
    <property type="project" value="UniProtKB-EC"/>
</dbReference>
<dbReference type="Gene3D" id="3.40.50.20">
    <property type="match status" value="2"/>
</dbReference>
<dbReference type="PANTHER" id="PTHR11405">
    <property type="entry name" value="CARBAMOYLTRANSFERASE FAMILY MEMBER"/>
    <property type="match status" value="1"/>
</dbReference>
<dbReference type="InterPro" id="IPR006275">
    <property type="entry name" value="CPSase_lsu"/>
</dbReference>
<dbReference type="FunFam" id="3.40.50.20:FF:000001">
    <property type="entry name" value="Carbamoyl-phosphate synthase large chain"/>
    <property type="match status" value="1"/>
</dbReference>
<evidence type="ECO:0000256" key="18">
    <source>
        <dbReference type="ARBA" id="ARBA00062056"/>
    </source>
</evidence>
<accession>A0A250G555</accession>
<dbReference type="GO" id="GO:0046872">
    <property type="term" value="F:metal ion binding"/>
    <property type="evidence" value="ECO:0007669"/>
    <property type="project" value="UniProtKB-KW"/>
</dbReference>
<dbReference type="SMART" id="SM01096">
    <property type="entry name" value="CPSase_L_D3"/>
    <property type="match status" value="1"/>
</dbReference>
<evidence type="ECO:0000256" key="13">
    <source>
        <dbReference type="ARBA" id="ARBA00022975"/>
    </source>
</evidence>
<gene>
    <name evidence="22" type="ORF">CGC54_03425</name>
    <name evidence="21" type="ORF">CGC56_10360</name>
</gene>
<keyword evidence="8" id="KW-0479">Metal-binding</keyword>
<dbReference type="Pfam" id="PF02787">
    <property type="entry name" value="CPSase_L_D3"/>
    <property type="match status" value="1"/>
</dbReference>
<dbReference type="InterPro" id="IPR011761">
    <property type="entry name" value="ATP-grasp"/>
</dbReference>
<dbReference type="InterPro" id="IPR013815">
    <property type="entry name" value="ATP_grasp_subdomain_1"/>
</dbReference>
<evidence type="ECO:0000256" key="2">
    <source>
        <dbReference type="ARBA" id="ARBA00004812"/>
    </source>
</evidence>
<dbReference type="InterPro" id="IPR005483">
    <property type="entry name" value="CPSase_dom"/>
</dbReference>
<dbReference type="SMART" id="SM01209">
    <property type="entry name" value="GARS_A"/>
    <property type="match status" value="1"/>
</dbReference>
<comment type="catalytic activity">
    <reaction evidence="16">
        <text>hydrogencarbonate + L-glutamine + 2 ATP + H2O = carbamoyl phosphate + L-glutamate + 2 ADP + phosphate + 2 H(+)</text>
        <dbReference type="Rhea" id="RHEA:18633"/>
        <dbReference type="ChEBI" id="CHEBI:15377"/>
        <dbReference type="ChEBI" id="CHEBI:15378"/>
        <dbReference type="ChEBI" id="CHEBI:17544"/>
        <dbReference type="ChEBI" id="CHEBI:29985"/>
        <dbReference type="ChEBI" id="CHEBI:30616"/>
        <dbReference type="ChEBI" id="CHEBI:43474"/>
        <dbReference type="ChEBI" id="CHEBI:58228"/>
        <dbReference type="ChEBI" id="CHEBI:58359"/>
        <dbReference type="ChEBI" id="CHEBI:456216"/>
        <dbReference type="EC" id="6.3.5.5"/>
    </reaction>
</comment>
<dbReference type="InterPro" id="IPR005480">
    <property type="entry name" value="CPSase_lsu_oligo"/>
</dbReference>
<comment type="function">
    <text evidence="17">Large subunit of the glutamine-dependent carbamoyl phosphate synthetase (CPSase). CPSase catalyzes the formation of carbamoyl phosphate from the ammonia moiety of glutamine, carbonate, and phosphate donated by ATP, constituting the first step of 2 biosynthetic pathways, one leading to arginine and/or urea and the other to pyrimidine nucleotides. The large subunit (synthetase) binds the substrates ammonia (free or transferred from glutamine from the small subunit), hydrogencarbonate and ATP and carries out an ATP-coupled ligase reaction, activating hydrogencarbonate by forming carboxy phosphate which reacts with ammonia to form carbamoyl phosphate.</text>
</comment>
<evidence type="ECO:0000256" key="12">
    <source>
        <dbReference type="ARBA" id="ARBA00022842"/>
    </source>
</evidence>
<comment type="cofactor">
    <cofactor evidence="1">
        <name>Mn(2+)</name>
        <dbReference type="ChEBI" id="CHEBI:29035"/>
    </cofactor>
</comment>
<protein>
    <submittedName>
        <fullName evidence="21">Carbamoyl phosphate synthase large subunit</fullName>
    </submittedName>
</protein>
<dbReference type="FunFam" id="3.30.470.20:FF:000007">
    <property type="entry name" value="Carbamoyl-phosphate synthase large chain"/>
    <property type="match status" value="1"/>
</dbReference>
<evidence type="ECO:0000256" key="19">
    <source>
        <dbReference type="PROSITE-ProRule" id="PRU00409"/>
    </source>
</evidence>
<comment type="similarity">
    <text evidence="4">Belongs to the CarB family.</text>
</comment>
<evidence type="ECO:0000259" key="20">
    <source>
        <dbReference type="PROSITE" id="PS50975"/>
    </source>
</evidence>
<keyword evidence="11 19" id="KW-0067">ATP-binding</keyword>
<dbReference type="FunFam" id="3.30.470.20:FF:000026">
    <property type="entry name" value="Carbamoyl-phosphate synthase large chain"/>
    <property type="match status" value="1"/>
</dbReference>
<evidence type="ECO:0000256" key="8">
    <source>
        <dbReference type="ARBA" id="ARBA00022723"/>
    </source>
</evidence>
<dbReference type="InterPro" id="IPR016185">
    <property type="entry name" value="PreATP-grasp_dom_sf"/>
</dbReference>
<dbReference type="NCBIfam" id="TIGR01369">
    <property type="entry name" value="CPSaseII_lrg"/>
    <property type="match status" value="1"/>
</dbReference>
<evidence type="ECO:0000313" key="22">
    <source>
        <dbReference type="EMBL" id="ATA93452.1"/>
    </source>
</evidence>
<dbReference type="GO" id="GO:0006526">
    <property type="term" value="P:L-arginine biosynthetic process"/>
    <property type="evidence" value="ECO:0007669"/>
    <property type="project" value="UniProtKB-KW"/>
</dbReference>
<proteinExistence type="inferred from homology"/>
<dbReference type="PROSITE" id="PS50975">
    <property type="entry name" value="ATP_GRASP"/>
    <property type="match status" value="2"/>
</dbReference>
<name>A0A250G555_9FLAO</name>
<dbReference type="GeneID" id="69580073"/>
<keyword evidence="13" id="KW-0665">Pyrimidine biosynthesis</keyword>
<evidence type="ECO:0000256" key="6">
    <source>
        <dbReference type="ARBA" id="ARBA00022598"/>
    </source>
</evidence>
<dbReference type="NCBIfam" id="NF003671">
    <property type="entry name" value="PRK05294.1"/>
    <property type="match status" value="1"/>
</dbReference>